<dbReference type="InterPro" id="IPR013320">
    <property type="entry name" value="ConA-like_dom_sf"/>
</dbReference>
<keyword evidence="6" id="KW-1185">Reference proteome</keyword>
<evidence type="ECO:0000256" key="3">
    <source>
        <dbReference type="SAM" id="SignalP"/>
    </source>
</evidence>
<keyword evidence="2" id="KW-1133">Transmembrane helix</keyword>
<dbReference type="GO" id="GO:0030246">
    <property type="term" value="F:carbohydrate binding"/>
    <property type="evidence" value="ECO:0007669"/>
    <property type="project" value="UniProtKB-KW"/>
</dbReference>
<feature type="transmembrane region" description="Helical" evidence="2">
    <location>
        <begin position="293"/>
        <end position="317"/>
    </location>
</feature>
<gene>
    <name evidence="5" type="primary">PNG1_3</name>
    <name evidence="5" type="ORF">HK100_010260</name>
</gene>
<name>A0AAD5XHM6_9FUNG</name>
<dbReference type="Proteomes" id="UP001211907">
    <property type="component" value="Unassembled WGS sequence"/>
</dbReference>
<evidence type="ECO:0000256" key="2">
    <source>
        <dbReference type="SAM" id="Phobius"/>
    </source>
</evidence>
<feature type="transmembrane region" description="Helical" evidence="2">
    <location>
        <begin position="329"/>
        <end position="350"/>
    </location>
</feature>
<dbReference type="AlphaFoldDB" id="A0AAD5XHM6"/>
<dbReference type="EMBL" id="JADGJH010000560">
    <property type="protein sequence ID" value="KAJ3126429.1"/>
    <property type="molecule type" value="Genomic_DNA"/>
</dbReference>
<dbReference type="InterPro" id="IPR001220">
    <property type="entry name" value="Legume_lectin_dom"/>
</dbReference>
<dbReference type="PANTHER" id="PTHR12223:SF19">
    <property type="entry name" value="LEGUME LECTIN DOMAIN-CONTAINING PROTEIN"/>
    <property type="match status" value="1"/>
</dbReference>
<evidence type="ECO:0000313" key="6">
    <source>
        <dbReference type="Proteomes" id="UP001211907"/>
    </source>
</evidence>
<organism evidence="5 6">
    <name type="scientific">Physocladia obscura</name>
    <dbReference type="NCBI Taxonomy" id="109957"/>
    <lineage>
        <taxon>Eukaryota</taxon>
        <taxon>Fungi</taxon>
        <taxon>Fungi incertae sedis</taxon>
        <taxon>Chytridiomycota</taxon>
        <taxon>Chytridiomycota incertae sedis</taxon>
        <taxon>Chytridiomycetes</taxon>
        <taxon>Chytridiales</taxon>
        <taxon>Chytriomycetaceae</taxon>
        <taxon>Physocladia</taxon>
    </lineage>
</organism>
<evidence type="ECO:0000256" key="1">
    <source>
        <dbReference type="ARBA" id="ARBA00022734"/>
    </source>
</evidence>
<comment type="caution">
    <text evidence="5">The sequence shown here is derived from an EMBL/GenBank/DDBJ whole genome shotgun (WGS) entry which is preliminary data.</text>
</comment>
<dbReference type="Gene3D" id="2.60.120.200">
    <property type="match status" value="1"/>
</dbReference>
<dbReference type="Pfam" id="PF00139">
    <property type="entry name" value="Lectin_legB"/>
    <property type="match status" value="1"/>
</dbReference>
<keyword evidence="2" id="KW-0472">Membrane</keyword>
<evidence type="ECO:0000313" key="5">
    <source>
        <dbReference type="EMBL" id="KAJ3126429.1"/>
    </source>
</evidence>
<feature type="transmembrane region" description="Helical" evidence="2">
    <location>
        <begin position="356"/>
        <end position="376"/>
    </location>
</feature>
<keyword evidence="2" id="KW-0812">Transmembrane</keyword>
<sequence length="705" mass="74909">MVLGLIGGIVGGAFAASGISKAGEHMEGGIIKAGDHVGRGIGKAGEYLGSGISTAGAHMGNGIARHGAEIGQGINKAGKHVSDSVTTAGKYVGDGLVTIGKNLVHVGKGVEGAGYHIAGGIDKAGKHLGGGVEGGMIVLGYRVQNAAEHMKDGMVSMGFFIGAGILGAGCAIGYSNNPTVLHGPLSVAIYPKILLSDFLTSKLIQEQEEISQKLVLPPGTVVGALLEFDPYFLLESMLLIEAAHLCTPTSFISLITSQAQVHWIEMKQGYCGMTLVLFSRVIIRFLFGKRVIFTLSGVFFLILGSLAWLLIVIVISGHNLNKSVLFTRLAHCFFSICLPSLFIGIIIHVWEITSIATGFLATATIITTLLCLNSIAKSKNGLHLDEGLIVNGAKFLFIFYIISYLIRGTAFASELRLNTLIMHQFDIFTDYELYAEFAVFACVWQPVTQISDSVTHPQHIAQLSALSRVSGSCFPFSFVGSAIYVPGPKIQLTPKALSQCGAFWVPIKTKFSKTPKKITTNFTFRAHGPGADGLALVLQSSSSLALGLGGSGLGYSTIPASIAIEFDMHQSINECCDPDGNHISIQYCGPVHANSAHHNYSVACNSSIPNLASGKDVYVCVVYSYSCAGTITDYDGIVQVFMSHHQSNDLALVLQANSLHIEGIVHGIHHNKPNCWIGVTAATGAVCQIHEIVEFDVQVEGFELQ</sequence>
<feature type="domain" description="Legume lectin" evidence="4">
    <location>
        <begin position="477"/>
        <end position="696"/>
    </location>
</feature>
<proteinExistence type="predicted"/>
<keyword evidence="1" id="KW-0430">Lectin</keyword>
<dbReference type="PANTHER" id="PTHR12223">
    <property type="entry name" value="VESICULAR MANNOSE-BINDING LECTIN"/>
    <property type="match status" value="1"/>
</dbReference>
<reference evidence="5" key="1">
    <citation type="submission" date="2020-05" db="EMBL/GenBank/DDBJ databases">
        <title>Phylogenomic resolution of chytrid fungi.</title>
        <authorList>
            <person name="Stajich J.E."/>
            <person name="Amses K."/>
            <person name="Simmons R."/>
            <person name="Seto K."/>
            <person name="Myers J."/>
            <person name="Bonds A."/>
            <person name="Quandt C.A."/>
            <person name="Barry K."/>
            <person name="Liu P."/>
            <person name="Grigoriev I."/>
            <person name="Longcore J.E."/>
            <person name="James T.Y."/>
        </authorList>
    </citation>
    <scope>NUCLEOTIDE SEQUENCE</scope>
    <source>
        <strain evidence="5">JEL0513</strain>
    </source>
</reference>
<feature type="chain" id="PRO_5042221147" evidence="3">
    <location>
        <begin position="16"/>
        <end position="705"/>
    </location>
</feature>
<evidence type="ECO:0000259" key="4">
    <source>
        <dbReference type="Pfam" id="PF00139"/>
    </source>
</evidence>
<dbReference type="SUPFAM" id="SSF49899">
    <property type="entry name" value="Concanavalin A-like lectins/glucanases"/>
    <property type="match status" value="1"/>
</dbReference>
<keyword evidence="3" id="KW-0732">Signal</keyword>
<accession>A0AAD5XHM6</accession>
<dbReference type="InterPro" id="IPR051136">
    <property type="entry name" value="Intracellular_Lectin-GPT"/>
</dbReference>
<feature type="signal peptide" evidence="3">
    <location>
        <begin position="1"/>
        <end position="15"/>
    </location>
</feature>
<protein>
    <submittedName>
        <fullName evidence="5">Peptide-N4-(N-acetyl-beta-glucosaminyl)asparagine amidase</fullName>
    </submittedName>
</protein>
<feature type="transmembrane region" description="Helical" evidence="2">
    <location>
        <begin position="388"/>
        <end position="406"/>
    </location>
</feature>